<dbReference type="PANTHER" id="PTHR37804">
    <property type="entry name" value="CDAA REGULATORY PROTEIN CDAR"/>
    <property type="match status" value="1"/>
</dbReference>
<name>A0A850SYL5_9BACT</name>
<protein>
    <submittedName>
        <fullName evidence="3">YbbR-like domain-containing protein</fullName>
    </submittedName>
</protein>
<keyword evidence="1" id="KW-0472">Membrane</keyword>
<keyword evidence="2" id="KW-0732">Signal</keyword>
<dbReference type="PROSITE" id="PS51257">
    <property type="entry name" value="PROKAR_LIPOPROTEIN"/>
    <property type="match status" value="1"/>
</dbReference>
<dbReference type="EMBL" id="JACADJ010000004">
    <property type="protein sequence ID" value="NWH03801.1"/>
    <property type="molecule type" value="Genomic_DNA"/>
</dbReference>
<dbReference type="InterPro" id="IPR053154">
    <property type="entry name" value="c-di-AMP_regulator"/>
</dbReference>
<dbReference type="Gene3D" id="2.170.120.40">
    <property type="entry name" value="YbbR-like domain"/>
    <property type="match status" value="1"/>
</dbReference>
<evidence type="ECO:0000313" key="4">
    <source>
        <dbReference type="Proteomes" id="UP000553343"/>
    </source>
</evidence>
<dbReference type="AlphaFoldDB" id="A0A850SYL5"/>
<gene>
    <name evidence="3" type="ORF">HXW94_02140</name>
</gene>
<dbReference type="Gene3D" id="2.170.120.30">
    <property type="match status" value="2"/>
</dbReference>
<organism evidence="3 4">
    <name type="scientific">Desulfobacter latus</name>
    <dbReference type="NCBI Taxonomy" id="2292"/>
    <lineage>
        <taxon>Bacteria</taxon>
        <taxon>Pseudomonadati</taxon>
        <taxon>Thermodesulfobacteriota</taxon>
        <taxon>Desulfobacteria</taxon>
        <taxon>Desulfobacterales</taxon>
        <taxon>Desulfobacteraceae</taxon>
        <taxon>Desulfobacter</taxon>
    </lineage>
</organism>
<keyword evidence="1" id="KW-0812">Transmembrane</keyword>
<dbReference type="Pfam" id="PF07949">
    <property type="entry name" value="YbbR"/>
    <property type="match status" value="1"/>
</dbReference>
<dbReference type="PANTHER" id="PTHR37804:SF1">
    <property type="entry name" value="CDAA REGULATORY PROTEIN CDAR"/>
    <property type="match status" value="1"/>
</dbReference>
<evidence type="ECO:0000256" key="2">
    <source>
        <dbReference type="SAM" id="SignalP"/>
    </source>
</evidence>
<keyword evidence="4" id="KW-1185">Reference proteome</keyword>
<feature type="chain" id="PRO_5032403921" evidence="2">
    <location>
        <begin position="22"/>
        <end position="320"/>
    </location>
</feature>
<feature type="transmembrane region" description="Helical" evidence="1">
    <location>
        <begin position="12"/>
        <end position="31"/>
    </location>
</feature>
<accession>A0A850SYL5</accession>
<comment type="caution">
    <text evidence="3">The sequence shown here is derived from an EMBL/GenBank/DDBJ whole genome shotgun (WGS) entry which is preliminary data.</text>
</comment>
<proteinExistence type="predicted"/>
<sequence length="320" mass="35476">MRKRRRISARFRLLVPMAVAAAVMTIVIFTACTQAPKETNLLLPVDYTNVPDDMILTHFYTDKIEVKIKCRPKHIETLSKKSLVYPADIYTDLAFDPAGGTDAIEPGHYLLPVDKTRIPLGRSTSIVNITPSYLGIRLEEKVTRVFKVTVPLIGKTAKGYLARPAVCEPATVALTGAKSLINRIEQLSTKPVDLANANENFKKEVPLDLKQPELFTAAQSIFVVSVKVQSLTGTRTIKQIPIQIQNRPAKKVSIEPSTISIDLKGPHENLNSTTLTDKIYAFMDLEGLKPGVYARHAYIDIPVELVMTNAAPRVFTVKIE</sequence>
<dbReference type="Proteomes" id="UP000553343">
    <property type="component" value="Unassembled WGS sequence"/>
</dbReference>
<evidence type="ECO:0000313" key="3">
    <source>
        <dbReference type="EMBL" id="NWH03801.1"/>
    </source>
</evidence>
<feature type="signal peptide" evidence="2">
    <location>
        <begin position="1"/>
        <end position="21"/>
    </location>
</feature>
<keyword evidence="1" id="KW-1133">Transmembrane helix</keyword>
<dbReference type="InterPro" id="IPR012505">
    <property type="entry name" value="YbbR"/>
</dbReference>
<evidence type="ECO:0000256" key="1">
    <source>
        <dbReference type="SAM" id="Phobius"/>
    </source>
</evidence>
<reference evidence="3 4" key="1">
    <citation type="submission" date="2020-06" db="EMBL/GenBank/DDBJ databases">
        <title>High-quality draft genome of sulfate reducer Desulfobacter latus type strain AcrS2 isolated from marine sediment.</title>
        <authorList>
            <person name="Hoppe M."/>
            <person name="Larsen C.K."/>
            <person name="Marshall I.P.G."/>
            <person name="Schramm A."/>
            <person name="Marietou A.G."/>
        </authorList>
    </citation>
    <scope>NUCLEOTIDE SEQUENCE [LARGE SCALE GENOMIC DNA]</scope>
    <source>
        <strain evidence="3 4">AcRS2</strain>
    </source>
</reference>